<comment type="subcellular location">
    <subcellularLocation>
        <location evidence="1">Cell membrane</location>
        <topology evidence="1">Multi-pass membrane protein</topology>
    </subcellularLocation>
</comment>
<dbReference type="AlphaFoldDB" id="A0A840PMC2"/>
<dbReference type="PANTHER" id="PTHR42770:SF7">
    <property type="entry name" value="MEMBRANE PROTEIN"/>
    <property type="match status" value="1"/>
</dbReference>
<evidence type="ECO:0000256" key="2">
    <source>
        <dbReference type="ARBA" id="ARBA00022475"/>
    </source>
</evidence>
<keyword evidence="8" id="KW-1185">Reference proteome</keyword>
<feature type="transmembrane region" description="Helical" evidence="6">
    <location>
        <begin position="271"/>
        <end position="296"/>
    </location>
</feature>
<dbReference type="InterPro" id="IPR002293">
    <property type="entry name" value="AA/rel_permease1"/>
</dbReference>
<feature type="transmembrane region" description="Helical" evidence="6">
    <location>
        <begin position="12"/>
        <end position="35"/>
    </location>
</feature>
<dbReference type="Proteomes" id="UP000578449">
    <property type="component" value="Unassembled WGS sequence"/>
</dbReference>
<proteinExistence type="predicted"/>
<name>A0A840PMC2_9ACTN</name>
<accession>A0A840PMC2</accession>
<evidence type="ECO:0000256" key="5">
    <source>
        <dbReference type="ARBA" id="ARBA00023136"/>
    </source>
</evidence>
<dbReference type="RefSeq" id="WP_185055793.1">
    <property type="nucleotide sequence ID" value="NZ_BAABIX010000014.1"/>
</dbReference>
<feature type="transmembrane region" description="Helical" evidence="6">
    <location>
        <begin position="47"/>
        <end position="67"/>
    </location>
</feature>
<dbReference type="PANTHER" id="PTHR42770">
    <property type="entry name" value="AMINO ACID TRANSPORTER-RELATED"/>
    <property type="match status" value="1"/>
</dbReference>
<dbReference type="Gene3D" id="1.20.1740.10">
    <property type="entry name" value="Amino acid/polyamine transporter I"/>
    <property type="match status" value="1"/>
</dbReference>
<dbReference type="GO" id="GO:0022857">
    <property type="term" value="F:transmembrane transporter activity"/>
    <property type="evidence" value="ECO:0007669"/>
    <property type="project" value="InterPro"/>
</dbReference>
<evidence type="ECO:0000256" key="6">
    <source>
        <dbReference type="SAM" id="Phobius"/>
    </source>
</evidence>
<keyword evidence="2" id="KW-1003">Cell membrane</keyword>
<keyword evidence="3 6" id="KW-0812">Transmembrane</keyword>
<evidence type="ECO:0000256" key="1">
    <source>
        <dbReference type="ARBA" id="ARBA00004651"/>
    </source>
</evidence>
<sequence>MDAASGALRRSVRLADVVMLGAGTAMGASVFTVLGPAAGAGGGGLPVAVALAAAPMAVFGLVYGFMASAVPRTGASYEWQHAFVHPRAAFAISWLRVLGSVAIMVLMARVLADHAAALWPGLPDWPVMGGLLLLVYALNHFGVAVAARAQTVMMLLLLAAFAVFVAAGAPRLGAGPSGPAFPGWEPVLAALPLLVTLYLGIEGATEVGEEVADARRSVPLGLVLALVLALGVYLAVAVTALAAVGPAALAASDAPLVTAAEAALGPHGAPLIAGAAALALVKSVNATFLIFSRYLFAMGRAGALPAALGRVHPRWGTPHVATATAFAAASLGLLLSREVLPLLLAVNVPAMLKYGGTCLAALNVARSHPDVHARARLRLPRPWLAAPAVLGMAAAAAIAVLGLVADWRPYAVCAAWTAAGLAYHGARERRLRRSER</sequence>
<evidence type="ECO:0000256" key="4">
    <source>
        <dbReference type="ARBA" id="ARBA00022989"/>
    </source>
</evidence>
<feature type="transmembrane region" description="Helical" evidence="6">
    <location>
        <begin position="154"/>
        <end position="172"/>
    </location>
</feature>
<evidence type="ECO:0000313" key="8">
    <source>
        <dbReference type="Proteomes" id="UP000578449"/>
    </source>
</evidence>
<evidence type="ECO:0000256" key="3">
    <source>
        <dbReference type="ARBA" id="ARBA00022692"/>
    </source>
</evidence>
<gene>
    <name evidence="7" type="ORF">HNP84_008703</name>
</gene>
<keyword evidence="5 6" id="KW-0472">Membrane</keyword>
<evidence type="ECO:0000313" key="7">
    <source>
        <dbReference type="EMBL" id="MBB5138941.1"/>
    </source>
</evidence>
<feature type="transmembrane region" description="Helical" evidence="6">
    <location>
        <begin position="409"/>
        <end position="426"/>
    </location>
</feature>
<protein>
    <submittedName>
        <fullName evidence="7">APA family basic amino acid/polyamine antiporter</fullName>
    </submittedName>
</protein>
<dbReference type="GO" id="GO:0005886">
    <property type="term" value="C:plasma membrane"/>
    <property type="evidence" value="ECO:0007669"/>
    <property type="project" value="UniProtKB-SubCell"/>
</dbReference>
<dbReference type="PIRSF" id="PIRSF006060">
    <property type="entry name" value="AA_transporter"/>
    <property type="match status" value="1"/>
</dbReference>
<dbReference type="Pfam" id="PF13520">
    <property type="entry name" value="AA_permease_2"/>
    <property type="match status" value="1"/>
</dbReference>
<comment type="caution">
    <text evidence="7">The sequence shown here is derived from an EMBL/GenBank/DDBJ whole genome shotgun (WGS) entry which is preliminary data.</text>
</comment>
<feature type="transmembrane region" description="Helical" evidence="6">
    <location>
        <begin position="184"/>
        <end position="201"/>
    </location>
</feature>
<reference evidence="7 8" key="1">
    <citation type="submission" date="2020-08" db="EMBL/GenBank/DDBJ databases">
        <title>Genomic Encyclopedia of Type Strains, Phase IV (KMG-IV): sequencing the most valuable type-strain genomes for metagenomic binning, comparative biology and taxonomic classification.</title>
        <authorList>
            <person name="Goeker M."/>
        </authorList>
    </citation>
    <scope>NUCLEOTIDE SEQUENCE [LARGE SCALE GENOMIC DNA]</scope>
    <source>
        <strain evidence="7 8">DSM 45615</strain>
    </source>
</reference>
<dbReference type="EMBL" id="JACHGN010000026">
    <property type="protein sequence ID" value="MBB5138941.1"/>
    <property type="molecule type" value="Genomic_DNA"/>
</dbReference>
<dbReference type="InterPro" id="IPR050367">
    <property type="entry name" value="APC_superfamily"/>
</dbReference>
<feature type="transmembrane region" description="Helical" evidence="6">
    <location>
        <begin position="127"/>
        <end position="147"/>
    </location>
</feature>
<feature type="transmembrane region" description="Helical" evidence="6">
    <location>
        <begin position="383"/>
        <end position="403"/>
    </location>
</feature>
<feature type="transmembrane region" description="Helical" evidence="6">
    <location>
        <begin position="88"/>
        <end position="107"/>
    </location>
</feature>
<organism evidence="7 8">
    <name type="scientific">Thermocatellispora tengchongensis</name>
    <dbReference type="NCBI Taxonomy" id="1073253"/>
    <lineage>
        <taxon>Bacteria</taxon>
        <taxon>Bacillati</taxon>
        <taxon>Actinomycetota</taxon>
        <taxon>Actinomycetes</taxon>
        <taxon>Streptosporangiales</taxon>
        <taxon>Streptosporangiaceae</taxon>
        <taxon>Thermocatellispora</taxon>
    </lineage>
</organism>
<feature type="transmembrane region" description="Helical" evidence="6">
    <location>
        <begin position="222"/>
        <end position="251"/>
    </location>
</feature>
<keyword evidence="4 6" id="KW-1133">Transmembrane helix</keyword>